<evidence type="ECO:0000259" key="1">
    <source>
        <dbReference type="Pfam" id="PF01789"/>
    </source>
</evidence>
<name>A0A3M7L7T4_AUXPR</name>
<evidence type="ECO:0000313" key="2">
    <source>
        <dbReference type="EMBL" id="RMZ57556.1"/>
    </source>
</evidence>
<dbReference type="PANTHER" id="PTHR31407">
    <property type="match status" value="1"/>
</dbReference>
<accession>A0A3M7L7T4</accession>
<proteinExistence type="predicted"/>
<dbReference type="Gene3D" id="3.40.1000.10">
    <property type="entry name" value="Mog1/PsbP, alpha/beta/alpha sandwich"/>
    <property type="match status" value="1"/>
</dbReference>
<reference evidence="3" key="1">
    <citation type="journal article" date="2018" name="Algal Res.">
        <title>Characterization of plant carbon substrate utilization by Auxenochlorella protothecoides.</title>
        <authorList>
            <person name="Vogler B.W."/>
            <person name="Starkenburg S.R."/>
            <person name="Sudasinghe N."/>
            <person name="Schambach J.Y."/>
            <person name="Rollin J.A."/>
            <person name="Pattathil S."/>
            <person name="Barry A.N."/>
        </authorList>
    </citation>
    <scope>NUCLEOTIDE SEQUENCE [LARGE SCALE GENOMIC DNA]</scope>
    <source>
        <strain evidence="3">UTEX 25</strain>
    </source>
</reference>
<dbReference type="Pfam" id="PF01789">
    <property type="entry name" value="PsbP"/>
    <property type="match status" value="1"/>
</dbReference>
<evidence type="ECO:0000313" key="3">
    <source>
        <dbReference type="Proteomes" id="UP000279271"/>
    </source>
</evidence>
<dbReference type="Proteomes" id="UP000279271">
    <property type="component" value="Unassembled WGS sequence"/>
</dbReference>
<gene>
    <name evidence="2" type="ORF">APUTEX25_001756</name>
</gene>
<dbReference type="InterPro" id="IPR016123">
    <property type="entry name" value="Mog1/PsbP_a/b/a-sand"/>
</dbReference>
<feature type="non-terminal residue" evidence="2">
    <location>
        <position position="1"/>
    </location>
</feature>
<dbReference type="PANTHER" id="PTHR31407:SF4">
    <property type="entry name" value="PSBP-LIKE PROTEIN 1, CHLOROPLASTIC"/>
    <property type="match status" value="1"/>
</dbReference>
<comment type="caution">
    <text evidence="2">The sequence shown here is derived from an EMBL/GenBank/DDBJ whole genome shotgun (WGS) entry which is preliminary data.</text>
</comment>
<dbReference type="GO" id="GO:0015979">
    <property type="term" value="P:photosynthesis"/>
    <property type="evidence" value="ECO:0007669"/>
    <property type="project" value="InterPro"/>
</dbReference>
<dbReference type="NCBIfam" id="NF040946">
    <property type="entry name" value="PSII_PsbP"/>
    <property type="match status" value="1"/>
</dbReference>
<protein>
    <recommendedName>
        <fullName evidence="1">PsbP C-terminal domain-containing protein</fullName>
    </recommendedName>
</protein>
<dbReference type="AlphaFoldDB" id="A0A3M7L7T4"/>
<dbReference type="SUPFAM" id="SSF55724">
    <property type="entry name" value="Mog1p/PsbP-like"/>
    <property type="match status" value="1"/>
</dbReference>
<dbReference type="GO" id="GO:0005509">
    <property type="term" value="F:calcium ion binding"/>
    <property type="evidence" value="ECO:0007669"/>
    <property type="project" value="InterPro"/>
</dbReference>
<feature type="domain" description="PsbP C-terminal" evidence="1">
    <location>
        <begin position="4"/>
        <end position="150"/>
    </location>
</feature>
<organism evidence="2 3">
    <name type="scientific">Auxenochlorella protothecoides</name>
    <name type="common">Green microalga</name>
    <name type="synonym">Chlorella protothecoides</name>
    <dbReference type="NCBI Taxonomy" id="3075"/>
    <lineage>
        <taxon>Eukaryota</taxon>
        <taxon>Viridiplantae</taxon>
        <taxon>Chlorophyta</taxon>
        <taxon>core chlorophytes</taxon>
        <taxon>Trebouxiophyceae</taxon>
        <taxon>Chlorellales</taxon>
        <taxon>Chlorellaceae</taxon>
        <taxon>Auxenochlorella</taxon>
    </lineage>
</organism>
<dbReference type="GO" id="GO:0009654">
    <property type="term" value="C:photosystem II oxygen evolving complex"/>
    <property type="evidence" value="ECO:0007669"/>
    <property type="project" value="InterPro"/>
</dbReference>
<dbReference type="GO" id="GO:0019898">
    <property type="term" value="C:extrinsic component of membrane"/>
    <property type="evidence" value="ECO:0007669"/>
    <property type="project" value="InterPro"/>
</dbReference>
<dbReference type="InterPro" id="IPR002683">
    <property type="entry name" value="PsbP_C"/>
</dbReference>
<dbReference type="EMBL" id="QOKY01000126">
    <property type="protein sequence ID" value="RMZ57556.1"/>
    <property type="molecule type" value="Genomic_DNA"/>
</dbReference>
<sequence>KGAFVPLKDTQDGYSLLYPFGWQEVTVRGQDQVFKDVIEPLESVAVAVVPTDKQTVSDFGSPAEVAVTLADRVLSAPGQEVRLIKAEKSTRDEREYYRFEFVAKGKTFQRHALVAVAVGNGNFYTLVTGSNERRWNKMQDKLNTIIDSFTWILRRSARLVGTAAVSLMWRRVSFAKRAVMLGSTALWSAKRLNQIQVPANGTCPPFNEDEIDPVTLMPKEGYRLVFESESEAGSNRIYTCLPDLTVSYTPFTANVLFGGSEYDAAWDVPYLQYIVRSRTEGGVPPASCTEPGKEVLVPFRSHYSFYSCD</sequence>